<dbReference type="Gene3D" id="1.10.3700.10">
    <property type="entry name" value="AGR C 984p-like"/>
    <property type="match status" value="1"/>
</dbReference>
<dbReference type="Pfam" id="PF06748">
    <property type="entry name" value="DUF1217"/>
    <property type="match status" value="1"/>
</dbReference>
<organism evidence="1 2">
    <name type="scientific">Henriciella mobilis</name>
    <dbReference type="NCBI Taxonomy" id="2305467"/>
    <lineage>
        <taxon>Bacteria</taxon>
        <taxon>Pseudomonadati</taxon>
        <taxon>Pseudomonadota</taxon>
        <taxon>Alphaproteobacteria</taxon>
        <taxon>Hyphomonadales</taxon>
        <taxon>Hyphomonadaceae</taxon>
        <taxon>Henriciella</taxon>
    </lineage>
</organism>
<sequence>MYQPAIPLTGYGGWKLLQATYDRQFEGFTKSSTVANDRSYFLEKFSKPVELEDFLSDKRLLRISLTAFDLGGEEWKGGFIRKVMEEAADPASTFLQRLNNPDYTNFSKAFKLFGTKLALTSDESEALADQFESAAFREAVGEVNQSMRLSLNYENRIESIAGTSSSEQSKLYRLLGNVPMRTVMETALGLPKDFTKLDIDRQAEILKEQLQSKIGITDVSQLAEPEKIDKVIQRFHAMESINNGPSATTPGYAALTLLGGSGFGAQASENLFLSLIR</sequence>
<comment type="caution">
    <text evidence="1">The sequence shown here is derived from an EMBL/GenBank/DDBJ whole genome shotgun (WGS) entry which is preliminary data.</text>
</comment>
<reference evidence="1 2" key="1">
    <citation type="submission" date="2018-08" db="EMBL/GenBank/DDBJ databases">
        <title>Henriciella mobilis sp. nov., isolated from seawater.</title>
        <authorList>
            <person name="Cheng H."/>
            <person name="Wu Y.-H."/>
            <person name="Xu X.-W."/>
            <person name="Guo L.-L."/>
        </authorList>
    </citation>
    <scope>NUCLEOTIDE SEQUENCE [LARGE SCALE GENOMIC DNA]</scope>
    <source>
        <strain evidence="1 2">JN25</strain>
    </source>
</reference>
<dbReference type="RefSeq" id="WP_119377772.1">
    <property type="nucleotide sequence ID" value="NZ_QWFX01000016.1"/>
</dbReference>
<dbReference type="InterPro" id="IPR010626">
    <property type="entry name" value="DUF1217"/>
</dbReference>
<evidence type="ECO:0000313" key="1">
    <source>
        <dbReference type="EMBL" id="RIJ26879.1"/>
    </source>
</evidence>
<protein>
    <submittedName>
        <fullName evidence="1">DUF1217 domain-containing protein</fullName>
    </submittedName>
</protein>
<dbReference type="InterPro" id="IPR023157">
    <property type="entry name" value="AGR-C-984p-like_sf"/>
</dbReference>
<dbReference type="OrthoDB" id="7824597at2"/>
<proteinExistence type="predicted"/>
<dbReference type="AlphaFoldDB" id="A0A399RBH6"/>
<gene>
    <name evidence="1" type="ORF">D1223_18285</name>
</gene>
<dbReference type="EMBL" id="QWFX01000016">
    <property type="protein sequence ID" value="RIJ26879.1"/>
    <property type="molecule type" value="Genomic_DNA"/>
</dbReference>
<evidence type="ECO:0000313" key="2">
    <source>
        <dbReference type="Proteomes" id="UP000266385"/>
    </source>
</evidence>
<dbReference type="Proteomes" id="UP000266385">
    <property type="component" value="Unassembled WGS sequence"/>
</dbReference>
<keyword evidence="2" id="KW-1185">Reference proteome</keyword>
<dbReference type="SUPFAM" id="SSF158837">
    <property type="entry name" value="AGR C 984p-like"/>
    <property type="match status" value="1"/>
</dbReference>
<name>A0A399RBH6_9PROT</name>
<accession>A0A399RBH6</accession>